<reference evidence="2 3" key="1">
    <citation type="submission" date="2020-02" db="EMBL/GenBank/DDBJ databases">
        <title>Characterization of phylogenetic diversity of novel bifidobacterial species isolated in Czech ZOOs.</title>
        <authorList>
            <person name="Lugli G.A."/>
            <person name="Vera N.B."/>
            <person name="Ventura M."/>
        </authorList>
    </citation>
    <scope>NUCLEOTIDE SEQUENCE [LARGE SCALE GENOMIC DNA]</scope>
    <source>
        <strain evidence="2 3">DSM 109957</strain>
    </source>
</reference>
<gene>
    <name evidence="2" type="ORF">G1C95_2176</name>
</gene>
<sequence>MKSFALWCRSTQENCSTPIGVLMNFNLWAEHTEKNPEVALDVGVMLLPKPSESSTTPTVGTYVKGISFYCPFSVDDKSCTDLIDQVDARTIGAIFNDQCKSADSDNKEWKEVTLQNGSPCEEFYFCKCKRTYHDEDSGTTIEIDVPKDVPQPWPVYFRFRLRGEGIRQLLTISHSKDQLLTSAFSKEEVVDFRFNDYRTLDDDTVRSKLDENAKGCVPVDGKIPIHFLLMSHATVDVDSGDVTGLKERRLLEEEIWDRYAPNWKHEETGIFKKRKNHQPDKSRTSLEEVTAWHWKKTIDKPSDGYKMYLRLRLHVSNYGTIARYLVILFFITVVFDSLEQPLFALCKTIFNLLIDLVC</sequence>
<evidence type="ECO:0000313" key="2">
    <source>
        <dbReference type="EMBL" id="NMM94988.1"/>
    </source>
</evidence>
<keyword evidence="1" id="KW-1133">Transmembrane helix</keyword>
<proteinExistence type="predicted"/>
<name>A0A7Y0ER98_9BIFI</name>
<organism evidence="2 3">
    <name type="scientific">Bifidobacterium oedipodis</name>
    <dbReference type="NCBI Taxonomy" id="2675322"/>
    <lineage>
        <taxon>Bacteria</taxon>
        <taxon>Bacillati</taxon>
        <taxon>Actinomycetota</taxon>
        <taxon>Actinomycetes</taxon>
        <taxon>Bifidobacteriales</taxon>
        <taxon>Bifidobacteriaceae</taxon>
        <taxon>Bifidobacterium</taxon>
    </lineage>
</organism>
<feature type="transmembrane region" description="Helical" evidence="1">
    <location>
        <begin position="315"/>
        <end position="335"/>
    </location>
</feature>
<dbReference type="Proteomes" id="UP000532194">
    <property type="component" value="Unassembled WGS sequence"/>
</dbReference>
<accession>A0A7Y0ER98</accession>
<keyword evidence="1" id="KW-0812">Transmembrane</keyword>
<keyword evidence="3" id="KW-1185">Reference proteome</keyword>
<evidence type="ECO:0000313" key="3">
    <source>
        <dbReference type="Proteomes" id="UP000532194"/>
    </source>
</evidence>
<comment type="caution">
    <text evidence="2">The sequence shown here is derived from an EMBL/GenBank/DDBJ whole genome shotgun (WGS) entry which is preliminary data.</text>
</comment>
<evidence type="ECO:0000256" key="1">
    <source>
        <dbReference type="SAM" id="Phobius"/>
    </source>
</evidence>
<dbReference type="AlphaFoldDB" id="A0A7Y0ER98"/>
<keyword evidence="1" id="KW-0472">Membrane</keyword>
<protein>
    <submittedName>
        <fullName evidence="2">Uncharacterized protein</fullName>
    </submittedName>
</protein>
<dbReference type="EMBL" id="JAAIII010000007">
    <property type="protein sequence ID" value="NMM94988.1"/>
    <property type="molecule type" value="Genomic_DNA"/>
</dbReference>